<organism evidence="4 5">
    <name type="scientific">Hypsibius exemplaris</name>
    <name type="common">Freshwater tardigrade</name>
    <dbReference type="NCBI Taxonomy" id="2072580"/>
    <lineage>
        <taxon>Eukaryota</taxon>
        <taxon>Metazoa</taxon>
        <taxon>Ecdysozoa</taxon>
        <taxon>Tardigrada</taxon>
        <taxon>Eutardigrada</taxon>
        <taxon>Parachela</taxon>
        <taxon>Hypsibioidea</taxon>
        <taxon>Hypsibiidae</taxon>
        <taxon>Hypsibius</taxon>
    </lineage>
</organism>
<proteinExistence type="predicted"/>
<dbReference type="PANTHER" id="PTHR31569">
    <property type="entry name" value="SWIM-TYPE DOMAIN-CONTAINING PROTEIN"/>
    <property type="match status" value="1"/>
</dbReference>
<dbReference type="AlphaFoldDB" id="A0A1W0X788"/>
<keyword evidence="1" id="KW-0479">Metal-binding</keyword>
<evidence type="ECO:0000256" key="1">
    <source>
        <dbReference type="PROSITE-ProRule" id="PRU00325"/>
    </source>
</evidence>
<keyword evidence="2" id="KW-1133">Transmembrane helix</keyword>
<evidence type="ECO:0000256" key="2">
    <source>
        <dbReference type="SAM" id="Phobius"/>
    </source>
</evidence>
<dbReference type="PANTHER" id="PTHR31569:SF4">
    <property type="entry name" value="SWIM-TYPE DOMAIN-CONTAINING PROTEIN"/>
    <property type="match status" value="1"/>
</dbReference>
<keyword evidence="1" id="KW-0862">Zinc</keyword>
<dbReference type="Proteomes" id="UP000192578">
    <property type="component" value="Unassembled WGS sequence"/>
</dbReference>
<dbReference type="PROSITE" id="PS50966">
    <property type="entry name" value="ZF_SWIM"/>
    <property type="match status" value="1"/>
</dbReference>
<gene>
    <name evidence="4" type="ORF">BV898_02726</name>
</gene>
<dbReference type="GO" id="GO:0008270">
    <property type="term" value="F:zinc ion binding"/>
    <property type="evidence" value="ECO:0007669"/>
    <property type="project" value="UniProtKB-KW"/>
</dbReference>
<evidence type="ECO:0000313" key="4">
    <source>
        <dbReference type="EMBL" id="OQV23274.1"/>
    </source>
</evidence>
<comment type="caution">
    <text evidence="4">The sequence shown here is derived from an EMBL/GenBank/DDBJ whole genome shotgun (WGS) entry which is preliminary data.</text>
</comment>
<reference evidence="5" key="1">
    <citation type="submission" date="2017-01" db="EMBL/GenBank/DDBJ databases">
        <title>Comparative genomics of anhydrobiosis in the tardigrade Hypsibius dujardini.</title>
        <authorList>
            <person name="Yoshida Y."/>
            <person name="Koutsovoulos G."/>
            <person name="Laetsch D."/>
            <person name="Stevens L."/>
            <person name="Kumar S."/>
            <person name="Horikawa D."/>
            <person name="Ishino K."/>
            <person name="Komine S."/>
            <person name="Tomita M."/>
            <person name="Blaxter M."/>
            <person name="Arakawa K."/>
        </authorList>
    </citation>
    <scope>NUCLEOTIDE SEQUENCE [LARGE SCALE GENOMIC DNA]</scope>
    <source>
        <strain evidence="5">Z151</strain>
    </source>
</reference>
<keyword evidence="1" id="KW-0863">Zinc-finger</keyword>
<evidence type="ECO:0000259" key="3">
    <source>
        <dbReference type="PROSITE" id="PS50966"/>
    </source>
</evidence>
<sequence>MRPAIETLLSLFRNCDEECEEFGEYYTDNWNNCVDRWAICQRRDLQTLGNITNNRVERFYLAVKASLRAGGKSSSRHHLAESMEIVLKLVSTTNHSTKFMESLLLKKQFELARSERYETEILEAVEPMDIQVRHVRTQRLYAVTGHADVGFSCDCYISCSFGIACRHIISARRSLNARPFDLKDFLPRWMRTNAGNETLNDLLVSDEQIEDAEEGVMDEDMEDYVTDIGETATRKTQAEPRRLRSATVRFKGAAELFTEFSSLLSTFPAARYLGATKQLGVAFSLLDQGHTIVMKQGPGDVVARNVGVQVCLDKDQGFVGPVSPLPTSNEEPVDVDETEMDQNVTPFSILATGRERGRPRLAQKGQTFYNNVTSQQTTPDGVDIASQISKISKSLSCGDGTRGGPGQKAVKPAGGMLQWRPRSVSPQDDFWMTVATVRNNMPAEIRLTKYDERSLSDIGTFLSVEAAQVFMHYLWTASKGTICGLEDPALLTQCRDDGVEINNIRASLKRKSVVLQILFDGVNHFLTLHVDKSGIATVYDFVGKTPSANVVEQLRLILGNGYNVLMPSIRLKRWVPTTVSAKRLQMPPISPTESADTRPQNTTTVQLAEWQRKIIIGGTLILLLLENFLFHYSAFMYVKSAQ</sequence>
<keyword evidence="5" id="KW-1185">Reference proteome</keyword>
<feature type="transmembrane region" description="Helical" evidence="2">
    <location>
        <begin position="614"/>
        <end position="638"/>
    </location>
</feature>
<keyword evidence="2" id="KW-0472">Membrane</keyword>
<feature type="domain" description="SWIM-type" evidence="3">
    <location>
        <begin position="141"/>
        <end position="176"/>
    </location>
</feature>
<name>A0A1W0X788_HYPEX</name>
<dbReference type="InterPro" id="IPR052579">
    <property type="entry name" value="Zinc_finger_SWIM"/>
</dbReference>
<dbReference type="EMBL" id="MTYJ01000012">
    <property type="protein sequence ID" value="OQV23274.1"/>
    <property type="molecule type" value="Genomic_DNA"/>
</dbReference>
<protein>
    <recommendedName>
        <fullName evidence="3">SWIM-type domain-containing protein</fullName>
    </recommendedName>
</protein>
<accession>A0A1W0X788</accession>
<keyword evidence="2" id="KW-0812">Transmembrane</keyword>
<evidence type="ECO:0000313" key="5">
    <source>
        <dbReference type="Proteomes" id="UP000192578"/>
    </source>
</evidence>
<dbReference type="InterPro" id="IPR007527">
    <property type="entry name" value="Znf_SWIM"/>
</dbReference>